<evidence type="ECO:0000313" key="3">
    <source>
        <dbReference type="Proteomes" id="UP001652700"/>
    </source>
</evidence>
<sequence>MTSAVFNKFSEIQNSLTSYQSRNLINEITMLNKASHNVSLENTDMFCNEEMPADDFPSDNVPDAIQHNSFYPDNNTKPSLCPNILDFNSDDSVLDEDYIPDSSEDSDDLNLPENVPSYRKLPKKSQLRTFPTNLTEPSTYTATLTKSSPSHTFRNSLSSNKHKKRRVTTDFRELRCI</sequence>
<dbReference type="EnsemblMetazoa" id="XM_050642570.1">
    <property type="protein sequence ID" value="XP_050498527.1"/>
    <property type="gene ID" value="LOC126879508"/>
</dbReference>
<organism evidence="2 3">
    <name type="scientific">Diabrotica virgifera virgifera</name>
    <name type="common">western corn rootworm</name>
    <dbReference type="NCBI Taxonomy" id="50390"/>
    <lineage>
        <taxon>Eukaryota</taxon>
        <taxon>Metazoa</taxon>
        <taxon>Ecdysozoa</taxon>
        <taxon>Arthropoda</taxon>
        <taxon>Hexapoda</taxon>
        <taxon>Insecta</taxon>
        <taxon>Pterygota</taxon>
        <taxon>Neoptera</taxon>
        <taxon>Endopterygota</taxon>
        <taxon>Coleoptera</taxon>
        <taxon>Polyphaga</taxon>
        <taxon>Cucujiformia</taxon>
        <taxon>Chrysomeloidea</taxon>
        <taxon>Chrysomelidae</taxon>
        <taxon>Galerucinae</taxon>
        <taxon>Diabroticina</taxon>
        <taxon>Diabroticites</taxon>
        <taxon>Diabrotica</taxon>
    </lineage>
</organism>
<accession>A0ABM5JKR2</accession>
<reference evidence="2" key="1">
    <citation type="submission" date="2025-05" db="UniProtKB">
        <authorList>
            <consortium name="EnsemblMetazoa"/>
        </authorList>
    </citation>
    <scope>IDENTIFICATION</scope>
</reference>
<protein>
    <submittedName>
        <fullName evidence="2">Uncharacterized protein</fullName>
    </submittedName>
</protein>
<proteinExistence type="predicted"/>
<evidence type="ECO:0000256" key="1">
    <source>
        <dbReference type="SAM" id="MobiDB-lite"/>
    </source>
</evidence>
<dbReference type="RefSeq" id="XP_050498527.1">
    <property type="nucleotide sequence ID" value="XM_050642570.1"/>
</dbReference>
<dbReference type="GeneID" id="126879508"/>
<feature type="compositionally biased region" description="Acidic residues" evidence="1">
    <location>
        <begin position="96"/>
        <end position="110"/>
    </location>
</feature>
<feature type="compositionally biased region" description="Polar residues" evidence="1">
    <location>
        <begin position="127"/>
        <end position="159"/>
    </location>
</feature>
<feature type="region of interest" description="Disordered" evidence="1">
    <location>
        <begin position="96"/>
        <end position="165"/>
    </location>
</feature>
<evidence type="ECO:0000313" key="2">
    <source>
        <dbReference type="EnsemblMetazoa" id="XP_050498527.1"/>
    </source>
</evidence>
<keyword evidence="3" id="KW-1185">Reference proteome</keyword>
<name>A0ABM5JKR2_DIAVI</name>
<dbReference type="Proteomes" id="UP001652700">
    <property type="component" value="Unplaced"/>
</dbReference>